<organism evidence="1 2">
    <name type="scientific">Diaporthe ampelina</name>
    <dbReference type="NCBI Taxonomy" id="1214573"/>
    <lineage>
        <taxon>Eukaryota</taxon>
        <taxon>Fungi</taxon>
        <taxon>Dikarya</taxon>
        <taxon>Ascomycota</taxon>
        <taxon>Pezizomycotina</taxon>
        <taxon>Sordariomycetes</taxon>
        <taxon>Sordariomycetidae</taxon>
        <taxon>Diaporthales</taxon>
        <taxon>Diaporthaceae</taxon>
        <taxon>Diaporthe</taxon>
    </lineage>
</organism>
<sequence>MNKAKTLMKPSAMTRKYNEHWDTAGRIPFWYTLEANALAVAVEKKAVKKDRVTANPSFLENIPVMEEVSADFNKDLLKHAREKFANQADRVIQPEDTNYLSGIDFVSESFEQESQLHEALHKCGGDASKLPVQDCDYL</sequence>
<dbReference type="OrthoDB" id="5238236at2759"/>
<gene>
    <name evidence="1" type="ORF">UCDDA912_g09568</name>
</gene>
<dbReference type="Proteomes" id="UP000034680">
    <property type="component" value="Unassembled WGS sequence"/>
</dbReference>
<evidence type="ECO:0000313" key="2">
    <source>
        <dbReference type="Proteomes" id="UP000034680"/>
    </source>
</evidence>
<proteinExistence type="predicted"/>
<dbReference type="AlphaFoldDB" id="A0A0G2F8E1"/>
<evidence type="ECO:0000313" key="1">
    <source>
        <dbReference type="EMBL" id="KKY30481.1"/>
    </source>
</evidence>
<reference evidence="1 2" key="1">
    <citation type="submission" date="2015-05" db="EMBL/GenBank/DDBJ databases">
        <title>Distinctive expansion of gene families associated with plant cell wall degradation and secondary metabolism in the genomes of grapevine trunk pathogens.</title>
        <authorList>
            <person name="Lawrence D.P."/>
            <person name="Travadon R."/>
            <person name="Rolshausen P.E."/>
            <person name="Baumgartner K."/>
        </authorList>
    </citation>
    <scope>NUCLEOTIDE SEQUENCE [LARGE SCALE GENOMIC DNA]</scope>
    <source>
        <strain evidence="1">DA912</strain>
    </source>
</reference>
<accession>A0A0G2F8E1</accession>
<keyword evidence="2" id="KW-1185">Reference proteome</keyword>
<reference evidence="1 2" key="2">
    <citation type="submission" date="2015-05" db="EMBL/GenBank/DDBJ databases">
        <authorList>
            <person name="Morales-Cruz A."/>
            <person name="Amrine K.C."/>
            <person name="Cantu D."/>
        </authorList>
    </citation>
    <scope>NUCLEOTIDE SEQUENCE [LARGE SCALE GENOMIC DNA]</scope>
    <source>
        <strain evidence="1">DA912</strain>
    </source>
</reference>
<dbReference type="EMBL" id="LCUC01000477">
    <property type="protein sequence ID" value="KKY30481.1"/>
    <property type="molecule type" value="Genomic_DNA"/>
</dbReference>
<protein>
    <submittedName>
        <fullName evidence="1">Uncharacterized protein</fullName>
    </submittedName>
</protein>
<name>A0A0G2F8E1_9PEZI</name>
<comment type="caution">
    <text evidence="1">The sequence shown here is derived from an EMBL/GenBank/DDBJ whole genome shotgun (WGS) entry which is preliminary data.</text>
</comment>